<keyword evidence="3" id="KW-0808">Transferase</keyword>
<evidence type="ECO:0000259" key="2">
    <source>
        <dbReference type="Pfam" id="PF12804"/>
    </source>
</evidence>
<dbReference type="InterPro" id="IPR029044">
    <property type="entry name" value="Nucleotide-diphossugar_trans"/>
</dbReference>
<feature type="region of interest" description="Disordered" evidence="1">
    <location>
        <begin position="208"/>
        <end position="246"/>
    </location>
</feature>
<organism evidence="3 4">
    <name type="scientific">Natronorubrum halalkaliphilum</name>
    <dbReference type="NCBI Taxonomy" id="2691917"/>
    <lineage>
        <taxon>Archaea</taxon>
        <taxon>Methanobacteriati</taxon>
        <taxon>Methanobacteriota</taxon>
        <taxon>Stenosarchaea group</taxon>
        <taxon>Halobacteria</taxon>
        <taxon>Halobacteriales</taxon>
        <taxon>Natrialbaceae</taxon>
        <taxon>Natronorubrum</taxon>
    </lineage>
</organism>
<dbReference type="GO" id="GO:0016779">
    <property type="term" value="F:nucleotidyltransferase activity"/>
    <property type="evidence" value="ECO:0007669"/>
    <property type="project" value="UniProtKB-ARBA"/>
</dbReference>
<accession>A0A6B0VM48</accession>
<evidence type="ECO:0000256" key="1">
    <source>
        <dbReference type="SAM" id="MobiDB-lite"/>
    </source>
</evidence>
<dbReference type="OrthoDB" id="28434at2157"/>
<dbReference type="InterPro" id="IPR025877">
    <property type="entry name" value="MobA-like_NTP_Trfase"/>
</dbReference>
<dbReference type="RefSeq" id="WP_160065458.1">
    <property type="nucleotide sequence ID" value="NZ_WUYX01000033.1"/>
</dbReference>
<feature type="compositionally biased region" description="Basic and acidic residues" evidence="1">
    <location>
        <begin position="208"/>
        <end position="223"/>
    </location>
</feature>
<name>A0A6B0VM48_9EURY</name>
<reference evidence="3 4" key="1">
    <citation type="submission" date="2020-01" db="EMBL/GenBank/DDBJ databases">
        <title>Natronorubrum sp. JWXQ-INN 674 isolated from Inner Mongolia Autonomous Region of China.</title>
        <authorList>
            <person name="Xue Q."/>
        </authorList>
    </citation>
    <scope>NUCLEOTIDE SEQUENCE [LARGE SCALE GENOMIC DNA]</scope>
    <source>
        <strain evidence="3 4">JWXQ-INN-674</strain>
    </source>
</reference>
<protein>
    <submittedName>
        <fullName evidence="3">NTP transferase domain-containing protein</fullName>
    </submittedName>
</protein>
<dbReference type="EMBL" id="WUYX01000033">
    <property type="protein sequence ID" value="MXV62634.1"/>
    <property type="molecule type" value="Genomic_DNA"/>
</dbReference>
<dbReference type="AlphaFoldDB" id="A0A6B0VM48"/>
<dbReference type="Pfam" id="PF12804">
    <property type="entry name" value="NTP_transf_3"/>
    <property type="match status" value="1"/>
</dbReference>
<dbReference type="Proteomes" id="UP000434101">
    <property type="component" value="Unassembled WGS sequence"/>
</dbReference>
<gene>
    <name evidence="3" type="ORF">GS429_11270</name>
</gene>
<feature type="compositionally biased region" description="Acidic residues" evidence="1">
    <location>
        <begin position="237"/>
        <end position="246"/>
    </location>
</feature>
<sequence>MGELVGIVLAAGLGTRFEDGNKLLATIGGDADAADAASSETDERDPLRRSDDPIVRRAARTFAVDAVDHTIAILGHEADAVREAVAAHVDETRRNPSYDRGQSTSVRAGARAARDRGADAALFLPGDMPCVDPTTVEKIVATYRDGGGDVIVPTRDGRRGNPVLFDAALFDDLLDVSGDTGGRALFDTADVRRVAVRDGGIHIDVDTVADRDRLRRGQSDRAPDSGSDSDFASDSGSDSDSDGDRS</sequence>
<evidence type="ECO:0000313" key="4">
    <source>
        <dbReference type="Proteomes" id="UP000434101"/>
    </source>
</evidence>
<dbReference type="PANTHER" id="PTHR43777:SF1">
    <property type="entry name" value="MOLYBDENUM COFACTOR CYTIDYLYLTRANSFERASE"/>
    <property type="match status" value="1"/>
</dbReference>
<proteinExistence type="predicted"/>
<feature type="region of interest" description="Disordered" evidence="1">
    <location>
        <begin position="31"/>
        <end position="52"/>
    </location>
</feature>
<dbReference type="Gene3D" id="3.90.550.10">
    <property type="entry name" value="Spore Coat Polysaccharide Biosynthesis Protein SpsA, Chain A"/>
    <property type="match status" value="1"/>
</dbReference>
<feature type="domain" description="MobA-like NTP transferase" evidence="2">
    <location>
        <begin position="6"/>
        <end position="188"/>
    </location>
</feature>
<dbReference type="PANTHER" id="PTHR43777">
    <property type="entry name" value="MOLYBDENUM COFACTOR CYTIDYLYLTRANSFERASE"/>
    <property type="match status" value="1"/>
</dbReference>
<comment type="caution">
    <text evidence="3">The sequence shown here is derived from an EMBL/GenBank/DDBJ whole genome shotgun (WGS) entry which is preliminary data.</text>
</comment>
<dbReference type="SUPFAM" id="SSF53448">
    <property type="entry name" value="Nucleotide-diphospho-sugar transferases"/>
    <property type="match status" value="1"/>
</dbReference>
<feature type="compositionally biased region" description="Low complexity" evidence="1">
    <location>
        <begin position="224"/>
        <end position="236"/>
    </location>
</feature>
<keyword evidence="4" id="KW-1185">Reference proteome</keyword>
<dbReference type="CDD" id="cd04182">
    <property type="entry name" value="GT_2_like_f"/>
    <property type="match status" value="1"/>
</dbReference>
<evidence type="ECO:0000313" key="3">
    <source>
        <dbReference type="EMBL" id="MXV62634.1"/>
    </source>
</evidence>